<dbReference type="VEuPathDB" id="FungiDB:HZS61_006410"/>
<dbReference type="SMART" id="SM00355">
    <property type="entry name" value="ZnF_C2H2"/>
    <property type="match status" value="2"/>
</dbReference>
<dbReference type="EMBL" id="MRCY01000545">
    <property type="protein sequence ID" value="RKK83799.1"/>
    <property type="molecule type" value="Genomic_DNA"/>
</dbReference>
<dbReference type="PROSITE" id="PS00028">
    <property type="entry name" value="ZINC_FINGER_C2H2_1"/>
    <property type="match status" value="1"/>
</dbReference>
<evidence type="ECO:0000313" key="3">
    <source>
        <dbReference type="EMBL" id="RKK83799.1"/>
    </source>
</evidence>
<protein>
    <recommendedName>
        <fullName evidence="2">C2H2-type domain-containing protein</fullName>
    </recommendedName>
</protein>
<name>A0A420NU38_FUSOX</name>
<proteinExistence type="predicted"/>
<comment type="caution">
    <text evidence="3">The sequence shown here is derived from an EMBL/GenBank/DDBJ whole genome shotgun (WGS) entry which is preliminary data.</text>
</comment>
<feature type="compositionally biased region" description="Polar residues" evidence="1">
    <location>
        <begin position="53"/>
        <end position="75"/>
    </location>
</feature>
<accession>A0A420NU38</accession>
<evidence type="ECO:0000313" key="4">
    <source>
        <dbReference type="Proteomes" id="UP000285860"/>
    </source>
</evidence>
<feature type="domain" description="C2H2-type" evidence="2">
    <location>
        <begin position="6"/>
        <end position="28"/>
    </location>
</feature>
<dbReference type="Proteomes" id="UP000285860">
    <property type="component" value="Unassembled WGS sequence"/>
</dbReference>
<reference evidence="3 4" key="1">
    <citation type="journal article" date="2018" name="Sci. Rep.">
        <title>Characterisation of pathogen-specific regions and novel effector candidates in Fusarium oxysporum f. sp. cepae.</title>
        <authorList>
            <person name="Armitage A.D."/>
            <person name="Taylor A."/>
            <person name="Sobczyk M.K."/>
            <person name="Baxter L."/>
            <person name="Greenfield B.P."/>
            <person name="Bates H.J."/>
            <person name="Wilson F."/>
            <person name="Jackson A.C."/>
            <person name="Ott S."/>
            <person name="Harrison R.J."/>
            <person name="Clarkson J.P."/>
        </authorList>
    </citation>
    <scope>NUCLEOTIDE SEQUENCE [LARGE SCALE GENOMIC DNA]</scope>
    <source>
        <strain evidence="3 4">Fo_A28</strain>
    </source>
</reference>
<evidence type="ECO:0000259" key="2">
    <source>
        <dbReference type="PROSITE" id="PS00028"/>
    </source>
</evidence>
<sequence length="285" mass="32287">MPVIECSICLENFENEGAYRGHLEYHEHRATELLEELQACLRHISAQPRLINGQPSPISRSSAINQPDTSPSRTRSWICPHPDCARKLKRTSFERRKDLVRHAESHMDCQEKCLFCAIPILQVRKYFTHYDKCPTRLEHQRTGILSVEKDDEMRKKRQDLHENTELWLNRLLPSGASNRAEITTSNDPRATGLEANKVDGNSMIASQDVSAFNDLLREMEFGYTASALPTIDVSAMANHSILPRAPVVTSYTMDEPYYINPSHRSMELGVNQFANGYVDGADGTG</sequence>
<dbReference type="AlphaFoldDB" id="A0A420NU38"/>
<gene>
    <name evidence="3" type="ORF">BFJ68_g17416</name>
</gene>
<organism evidence="3 4">
    <name type="scientific">Fusarium oxysporum</name>
    <name type="common">Fusarium vascular wilt</name>
    <dbReference type="NCBI Taxonomy" id="5507"/>
    <lineage>
        <taxon>Eukaryota</taxon>
        <taxon>Fungi</taxon>
        <taxon>Dikarya</taxon>
        <taxon>Ascomycota</taxon>
        <taxon>Pezizomycotina</taxon>
        <taxon>Sordariomycetes</taxon>
        <taxon>Hypocreomycetidae</taxon>
        <taxon>Hypocreales</taxon>
        <taxon>Nectriaceae</taxon>
        <taxon>Fusarium</taxon>
        <taxon>Fusarium oxysporum species complex</taxon>
    </lineage>
</organism>
<evidence type="ECO:0000256" key="1">
    <source>
        <dbReference type="SAM" id="MobiDB-lite"/>
    </source>
</evidence>
<feature type="region of interest" description="Disordered" evidence="1">
    <location>
        <begin position="51"/>
        <end position="75"/>
    </location>
</feature>
<dbReference type="InterPro" id="IPR013087">
    <property type="entry name" value="Znf_C2H2_type"/>
</dbReference>